<feature type="domain" description="HPr" evidence="6">
    <location>
        <begin position="6"/>
        <end position="95"/>
    </location>
</feature>
<dbReference type="InterPro" id="IPR035895">
    <property type="entry name" value="HPr-like_sf"/>
</dbReference>
<comment type="caution">
    <text evidence="7">The sequence shown here is derived from an EMBL/GenBank/DDBJ whole genome shotgun (WGS) entry which is preliminary data.</text>
</comment>
<reference evidence="7" key="1">
    <citation type="submission" date="2020-12" db="EMBL/GenBank/DDBJ databases">
        <title>Methylobrevis albus sp. nov., isolated from fresh water lack sediment.</title>
        <authorList>
            <person name="Zou Q."/>
        </authorList>
    </citation>
    <scope>NUCLEOTIDE SEQUENCE</scope>
    <source>
        <strain evidence="7">L22</strain>
    </source>
</reference>
<dbReference type="InterPro" id="IPR000032">
    <property type="entry name" value="HPr-like"/>
</dbReference>
<comment type="function">
    <text evidence="1">General (non sugar-specific) component of the phosphoenolpyruvate-dependent sugar phosphotransferase system (sugar PTS). This major carbohydrate active-transport system catalyzes the phosphorylation of incoming sugar substrates concomitantly with their translocation across the cell membrane. The phosphoryl group from phosphoenolpyruvate (PEP) is transferred to the phosphoryl carrier protein HPr by enzyme I. Phospho-HPr then transfers it to the PTS EIIA domain.</text>
</comment>
<dbReference type="CDD" id="cd00367">
    <property type="entry name" value="PTS-HPr_like"/>
    <property type="match status" value="1"/>
</dbReference>
<sequence>MPTEDTLSGAATLANQAGLHARPAVKLTQLAKSFASRTEFAVAPDGPWIDAKSPVKVMRVKAAKGETLHFRASGPDAEAALAALLALVDAKFDEE</sequence>
<name>A0A931I4T3_9HYPH</name>
<evidence type="ECO:0000256" key="3">
    <source>
        <dbReference type="ARBA" id="ARBA00022448"/>
    </source>
</evidence>
<evidence type="ECO:0000313" key="8">
    <source>
        <dbReference type="Proteomes" id="UP000631694"/>
    </source>
</evidence>
<dbReference type="Proteomes" id="UP000631694">
    <property type="component" value="Unassembled WGS sequence"/>
</dbReference>
<accession>A0A931I4T3</accession>
<evidence type="ECO:0000256" key="1">
    <source>
        <dbReference type="ARBA" id="ARBA00003681"/>
    </source>
</evidence>
<evidence type="ECO:0000259" key="6">
    <source>
        <dbReference type="PROSITE" id="PS51350"/>
    </source>
</evidence>
<keyword evidence="3" id="KW-0813">Transport</keyword>
<dbReference type="PRINTS" id="PR00107">
    <property type="entry name" value="PHOSPHOCPHPR"/>
</dbReference>
<gene>
    <name evidence="7" type="ORF">I5731_13605</name>
</gene>
<dbReference type="Pfam" id="PF00381">
    <property type="entry name" value="PTS-HPr"/>
    <property type="match status" value="1"/>
</dbReference>
<keyword evidence="8" id="KW-1185">Reference proteome</keyword>
<dbReference type="AlphaFoldDB" id="A0A931I4T3"/>
<evidence type="ECO:0000256" key="5">
    <source>
        <dbReference type="ARBA" id="ARBA00033055"/>
    </source>
</evidence>
<dbReference type="PROSITE" id="PS00369">
    <property type="entry name" value="PTS_HPR_HIS"/>
    <property type="match status" value="1"/>
</dbReference>
<evidence type="ECO:0000256" key="2">
    <source>
        <dbReference type="ARBA" id="ARBA00020422"/>
    </source>
</evidence>
<evidence type="ECO:0000256" key="4">
    <source>
        <dbReference type="ARBA" id="ARBA00022597"/>
    </source>
</evidence>
<keyword evidence="4" id="KW-0762">Sugar transport</keyword>
<dbReference type="PANTHER" id="PTHR33705:SF1">
    <property type="entry name" value="PHOSPHOCARRIER PROTEIN HPR"/>
    <property type="match status" value="1"/>
</dbReference>
<dbReference type="InterPro" id="IPR050399">
    <property type="entry name" value="HPr"/>
</dbReference>
<protein>
    <recommendedName>
        <fullName evidence="2">Phosphocarrier protein HPr</fullName>
    </recommendedName>
    <alternativeName>
        <fullName evidence="5">Histidine-containing protein</fullName>
    </alternativeName>
</protein>
<dbReference type="EMBL" id="JADZLT010000051">
    <property type="protein sequence ID" value="MBH0238866.1"/>
    <property type="molecule type" value="Genomic_DNA"/>
</dbReference>
<evidence type="ECO:0000313" key="7">
    <source>
        <dbReference type="EMBL" id="MBH0238866.1"/>
    </source>
</evidence>
<dbReference type="SUPFAM" id="SSF55594">
    <property type="entry name" value="HPr-like"/>
    <property type="match status" value="1"/>
</dbReference>
<dbReference type="PROSITE" id="PS51350">
    <property type="entry name" value="PTS_HPR_DOM"/>
    <property type="match status" value="1"/>
</dbReference>
<dbReference type="NCBIfam" id="TIGR01003">
    <property type="entry name" value="PTS_HPr_family"/>
    <property type="match status" value="1"/>
</dbReference>
<proteinExistence type="predicted"/>
<organism evidence="7 8">
    <name type="scientific">Methylobrevis albus</name>
    <dbReference type="NCBI Taxonomy" id="2793297"/>
    <lineage>
        <taxon>Bacteria</taxon>
        <taxon>Pseudomonadati</taxon>
        <taxon>Pseudomonadota</taxon>
        <taxon>Alphaproteobacteria</taxon>
        <taxon>Hyphomicrobiales</taxon>
        <taxon>Pleomorphomonadaceae</taxon>
        <taxon>Methylobrevis</taxon>
    </lineage>
</organism>
<dbReference type="Gene3D" id="3.30.1340.10">
    <property type="entry name" value="HPr-like"/>
    <property type="match status" value="1"/>
</dbReference>
<dbReference type="InterPro" id="IPR001020">
    <property type="entry name" value="PTS_HPr_His_P_site"/>
</dbReference>
<dbReference type="PANTHER" id="PTHR33705">
    <property type="entry name" value="PHOSPHOCARRIER PROTEIN HPR"/>
    <property type="match status" value="1"/>
</dbReference>